<feature type="compositionally biased region" description="Polar residues" evidence="1">
    <location>
        <begin position="15"/>
        <end position="29"/>
    </location>
</feature>
<organism evidence="2 3">
    <name type="scientific">Onchocerca flexuosa</name>
    <dbReference type="NCBI Taxonomy" id="387005"/>
    <lineage>
        <taxon>Eukaryota</taxon>
        <taxon>Metazoa</taxon>
        <taxon>Ecdysozoa</taxon>
        <taxon>Nematoda</taxon>
        <taxon>Chromadorea</taxon>
        <taxon>Rhabditida</taxon>
        <taxon>Spirurina</taxon>
        <taxon>Spiruromorpha</taxon>
        <taxon>Filarioidea</taxon>
        <taxon>Onchocercidae</taxon>
        <taxon>Onchocerca</taxon>
    </lineage>
</organism>
<evidence type="ECO:0000256" key="1">
    <source>
        <dbReference type="SAM" id="MobiDB-lite"/>
    </source>
</evidence>
<dbReference type="EMBL" id="KZ269995">
    <property type="protein sequence ID" value="OZC09269.1"/>
    <property type="molecule type" value="Genomic_DNA"/>
</dbReference>
<proteinExistence type="predicted"/>
<keyword evidence="3" id="KW-1185">Reference proteome</keyword>
<dbReference type="AlphaFoldDB" id="A0A238BV94"/>
<dbReference type="Proteomes" id="UP000242913">
    <property type="component" value="Unassembled WGS sequence"/>
</dbReference>
<evidence type="ECO:0000313" key="2">
    <source>
        <dbReference type="EMBL" id="OZC09269.1"/>
    </source>
</evidence>
<sequence>MTDRPQSMKMIDRPQASSQLSAHNEQNPWHTRKRKNKKRGFFFSWENLDESYDCQLAFASSFSSGEQWFCLYMISLSCSTYYKNLFNP</sequence>
<accession>A0A238BV94</accession>
<evidence type="ECO:0000313" key="3">
    <source>
        <dbReference type="Proteomes" id="UP000242913"/>
    </source>
</evidence>
<protein>
    <submittedName>
        <fullName evidence="2">Uncharacterized protein</fullName>
    </submittedName>
</protein>
<gene>
    <name evidence="2" type="ORF">X798_03609</name>
</gene>
<reference evidence="2 3" key="1">
    <citation type="submission" date="2015-12" db="EMBL/GenBank/DDBJ databases">
        <title>Draft genome of the nematode, Onchocerca flexuosa.</title>
        <authorList>
            <person name="Mitreva M."/>
        </authorList>
    </citation>
    <scope>NUCLEOTIDE SEQUENCE [LARGE SCALE GENOMIC DNA]</scope>
    <source>
        <strain evidence="2">Red Deer</strain>
    </source>
</reference>
<name>A0A238BV94_9BILA</name>
<feature type="region of interest" description="Disordered" evidence="1">
    <location>
        <begin position="1"/>
        <end position="33"/>
    </location>
</feature>